<evidence type="ECO:0000313" key="2">
    <source>
        <dbReference type="EMBL" id="KAJ55634.1"/>
    </source>
</evidence>
<evidence type="ECO:0008006" key="4">
    <source>
        <dbReference type="Google" id="ProtNLM"/>
    </source>
</evidence>
<feature type="chain" id="PRO_5001564425" description="ATP-dependent transcriptional regulator" evidence="1">
    <location>
        <begin position="26"/>
        <end position="454"/>
    </location>
</feature>
<keyword evidence="1" id="KW-0732">Signal</keyword>
<accession>A0A037ZJ19</accession>
<sequence>MTRKLLILPLLLLMAACAAPSPEVAARKTALDALPPMKTFVTPVTTPPGRSNTDIARDFLDLSFRMESGRVLPFMTRFEGPVTVRVAGNASTSLNRDLNTLINRLRTEAAIDIRRARSGEQANITVQALPRAELQRLVPQAACFVAPNVSSWSEYRRTRRSSAVDWTLLRSRERIAVFLPSDVSPQETRDCLHEEIAQALGPLNDLYRLSDSVFNDDNFHAVLTGFDMLILRAYYAPEMRNGTTRAQAAAILPALLNRLNPAGARIASRPVKATPRAWINAMETALGPGVSQANRIRAALAAIEIAQNEGLNDTRLAFSQFALGRLALGGDVKTALNAFVSAEATYANLRGAGIHRAHVTMHLAAFTLSSGQSQAALDMINANLRTVAAAENASLLATMLMIKAEALDALGRGAEAKSVRLDSLGWARYGFGSDQEVRTRLLDIVALSPERPAG</sequence>
<dbReference type="Proteomes" id="UP000026249">
    <property type="component" value="Unassembled WGS sequence"/>
</dbReference>
<dbReference type="Pfam" id="PF11150">
    <property type="entry name" value="DUF2927"/>
    <property type="match status" value="1"/>
</dbReference>
<dbReference type="InterPro" id="IPR021323">
    <property type="entry name" value="DUF2927"/>
</dbReference>
<protein>
    <recommendedName>
        <fullName evidence="4">ATP-dependent transcriptional regulator</fullName>
    </recommendedName>
</protein>
<evidence type="ECO:0000313" key="3">
    <source>
        <dbReference type="Proteomes" id="UP000026249"/>
    </source>
</evidence>
<evidence type="ECO:0000256" key="1">
    <source>
        <dbReference type="SAM" id="SignalP"/>
    </source>
</evidence>
<dbReference type="PROSITE" id="PS51257">
    <property type="entry name" value="PROKAR_LIPOPROTEIN"/>
    <property type="match status" value="1"/>
</dbReference>
<dbReference type="RefSeq" id="WP_035259506.1">
    <property type="nucleotide sequence ID" value="NZ_JFKE01000004.1"/>
</dbReference>
<feature type="signal peptide" evidence="1">
    <location>
        <begin position="1"/>
        <end position="25"/>
    </location>
</feature>
<keyword evidence="3" id="KW-1185">Reference proteome</keyword>
<proteinExistence type="predicted"/>
<reference evidence="2 3" key="1">
    <citation type="submission" date="2014-03" db="EMBL/GenBank/DDBJ databases">
        <title>Draft Genome Sequence of Actibacterium mucosum KCTC 23349, a Marine Alphaproteobacterium with Complex Ionic Requirements Isolated from Mediterranean Seawater at Malvarrosa Beach, Valencia, Spain.</title>
        <authorList>
            <person name="Arahal D.R."/>
            <person name="Shao Z."/>
            <person name="Lai Q."/>
            <person name="Pujalte M.J."/>
        </authorList>
    </citation>
    <scope>NUCLEOTIDE SEQUENCE [LARGE SCALE GENOMIC DNA]</scope>
    <source>
        <strain evidence="2 3">KCTC 23349</strain>
    </source>
</reference>
<dbReference type="OrthoDB" id="7823193at2"/>
<dbReference type="EMBL" id="JFKE01000004">
    <property type="protein sequence ID" value="KAJ55634.1"/>
    <property type="molecule type" value="Genomic_DNA"/>
</dbReference>
<dbReference type="AlphaFoldDB" id="A0A037ZJ19"/>
<gene>
    <name evidence="2" type="ORF">ACMU_13150</name>
</gene>
<name>A0A037ZJ19_9RHOB</name>
<dbReference type="STRING" id="1454373.ACMU_13150"/>
<organism evidence="2 3">
    <name type="scientific">Actibacterium mucosum KCTC 23349</name>
    <dbReference type="NCBI Taxonomy" id="1454373"/>
    <lineage>
        <taxon>Bacteria</taxon>
        <taxon>Pseudomonadati</taxon>
        <taxon>Pseudomonadota</taxon>
        <taxon>Alphaproteobacteria</taxon>
        <taxon>Rhodobacterales</taxon>
        <taxon>Roseobacteraceae</taxon>
        <taxon>Actibacterium</taxon>
    </lineage>
</organism>
<comment type="caution">
    <text evidence="2">The sequence shown here is derived from an EMBL/GenBank/DDBJ whole genome shotgun (WGS) entry which is preliminary data.</text>
</comment>